<proteinExistence type="predicted"/>
<gene>
    <name evidence="1" type="ORF">FGO68_gene16194</name>
</gene>
<dbReference type="AlphaFoldDB" id="A0A8J8P6J0"/>
<sequence>MRVQKVYSSETREIDIPKIQIEQDEQDANDNKYHSSSFYSSNENSFRISKHISLNFLQRPLRLRISSQTMTITFQGFAMRKQISLSPQMELTT</sequence>
<dbReference type="EMBL" id="RRYP01000800">
    <property type="protein sequence ID" value="TNV86844.1"/>
    <property type="molecule type" value="Genomic_DNA"/>
</dbReference>
<keyword evidence="2" id="KW-1185">Reference proteome</keyword>
<dbReference type="Proteomes" id="UP000785679">
    <property type="component" value="Unassembled WGS sequence"/>
</dbReference>
<accession>A0A8J8P6J0</accession>
<comment type="caution">
    <text evidence="1">The sequence shown here is derived from an EMBL/GenBank/DDBJ whole genome shotgun (WGS) entry which is preliminary data.</text>
</comment>
<evidence type="ECO:0000313" key="2">
    <source>
        <dbReference type="Proteomes" id="UP000785679"/>
    </source>
</evidence>
<reference evidence="1" key="1">
    <citation type="submission" date="2019-06" db="EMBL/GenBank/DDBJ databases">
        <authorList>
            <person name="Zheng W."/>
        </authorList>
    </citation>
    <scope>NUCLEOTIDE SEQUENCE</scope>
    <source>
        <strain evidence="1">QDHG01</strain>
    </source>
</reference>
<organism evidence="1 2">
    <name type="scientific">Halteria grandinella</name>
    <dbReference type="NCBI Taxonomy" id="5974"/>
    <lineage>
        <taxon>Eukaryota</taxon>
        <taxon>Sar</taxon>
        <taxon>Alveolata</taxon>
        <taxon>Ciliophora</taxon>
        <taxon>Intramacronucleata</taxon>
        <taxon>Spirotrichea</taxon>
        <taxon>Stichotrichia</taxon>
        <taxon>Sporadotrichida</taxon>
        <taxon>Halteriidae</taxon>
        <taxon>Halteria</taxon>
    </lineage>
</organism>
<name>A0A8J8P6J0_HALGN</name>
<evidence type="ECO:0000313" key="1">
    <source>
        <dbReference type="EMBL" id="TNV86844.1"/>
    </source>
</evidence>
<protein>
    <submittedName>
        <fullName evidence="1">Uncharacterized protein</fullName>
    </submittedName>
</protein>